<feature type="compositionally biased region" description="Acidic residues" evidence="2">
    <location>
        <begin position="179"/>
        <end position="192"/>
    </location>
</feature>
<gene>
    <name evidence="4" type="ORF">LODBEIA_P07190</name>
</gene>
<feature type="region of interest" description="Disordered" evidence="2">
    <location>
        <begin position="166"/>
        <end position="192"/>
    </location>
</feature>
<feature type="domain" description="RRM" evidence="3">
    <location>
        <begin position="80"/>
        <end position="154"/>
    </location>
</feature>
<accession>A0ABP0ZJM2</accession>
<organism evidence="4 5">
    <name type="scientific">Lodderomyces beijingensis</name>
    <dbReference type="NCBI Taxonomy" id="1775926"/>
    <lineage>
        <taxon>Eukaryota</taxon>
        <taxon>Fungi</taxon>
        <taxon>Dikarya</taxon>
        <taxon>Ascomycota</taxon>
        <taxon>Saccharomycotina</taxon>
        <taxon>Pichiomycetes</taxon>
        <taxon>Debaryomycetaceae</taxon>
        <taxon>Candida/Lodderomyces clade</taxon>
        <taxon>Lodderomyces</taxon>
    </lineage>
</organism>
<protein>
    <recommendedName>
        <fullName evidence="3">RRM domain-containing protein</fullName>
    </recommendedName>
</protein>
<dbReference type="SUPFAM" id="SSF54928">
    <property type="entry name" value="RNA-binding domain, RBD"/>
    <property type="match status" value="1"/>
</dbReference>
<dbReference type="Gene3D" id="3.30.70.330">
    <property type="match status" value="1"/>
</dbReference>
<evidence type="ECO:0000259" key="3">
    <source>
        <dbReference type="PROSITE" id="PS50102"/>
    </source>
</evidence>
<feature type="compositionally biased region" description="Basic and acidic residues" evidence="2">
    <location>
        <begin position="53"/>
        <end position="69"/>
    </location>
</feature>
<dbReference type="GeneID" id="92205915"/>
<dbReference type="Pfam" id="PF00076">
    <property type="entry name" value="RRM_1"/>
    <property type="match status" value="1"/>
</dbReference>
<dbReference type="SMART" id="SM00360">
    <property type="entry name" value="RRM"/>
    <property type="match status" value="1"/>
</dbReference>
<dbReference type="RefSeq" id="XP_066827657.1">
    <property type="nucleotide sequence ID" value="XM_066976670.1"/>
</dbReference>
<feature type="compositionally biased region" description="Basic and acidic residues" evidence="2">
    <location>
        <begin position="167"/>
        <end position="178"/>
    </location>
</feature>
<evidence type="ECO:0000313" key="5">
    <source>
        <dbReference type="Proteomes" id="UP001497383"/>
    </source>
</evidence>
<proteinExistence type="predicted"/>
<dbReference type="InterPro" id="IPR012677">
    <property type="entry name" value="Nucleotide-bd_a/b_plait_sf"/>
</dbReference>
<dbReference type="EMBL" id="OZ022405">
    <property type="protein sequence ID" value="CAK9436161.1"/>
    <property type="molecule type" value="Genomic_DNA"/>
</dbReference>
<keyword evidence="5" id="KW-1185">Reference proteome</keyword>
<name>A0ABP0ZJM2_9ASCO</name>
<dbReference type="InterPro" id="IPR000504">
    <property type="entry name" value="RRM_dom"/>
</dbReference>
<evidence type="ECO:0000256" key="2">
    <source>
        <dbReference type="SAM" id="MobiDB-lite"/>
    </source>
</evidence>
<dbReference type="Proteomes" id="UP001497383">
    <property type="component" value="Chromosome 1"/>
</dbReference>
<dbReference type="InterPro" id="IPR035979">
    <property type="entry name" value="RBD_domain_sf"/>
</dbReference>
<sequence>MVSNVLYQIVQMGPARQGTLYTYPNFHTHQHARSPYQTIPTPRSKIQMGATKRPNEKNGRDSNSSKKKIKLDYKNLKPSHTLYAKNLNNSINKRLFYHNLYLLFSAFGDVISIQLHKGYAFIVFAQVDSATLALRSLQDEKFFDKPLVINFAVHESKVILKATDQGKASEYENEQEKDADADDDDEVLPSYE</sequence>
<feature type="region of interest" description="Disordered" evidence="2">
    <location>
        <begin position="32"/>
        <end position="69"/>
    </location>
</feature>
<evidence type="ECO:0000313" key="4">
    <source>
        <dbReference type="EMBL" id="CAK9436161.1"/>
    </source>
</evidence>
<keyword evidence="1" id="KW-0694">RNA-binding</keyword>
<dbReference type="PROSITE" id="PS50102">
    <property type="entry name" value="RRM"/>
    <property type="match status" value="1"/>
</dbReference>
<reference evidence="4 5" key="1">
    <citation type="submission" date="2024-03" db="EMBL/GenBank/DDBJ databases">
        <authorList>
            <person name="Brejova B."/>
        </authorList>
    </citation>
    <scope>NUCLEOTIDE SEQUENCE [LARGE SCALE GENOMIC DNA]</scope>
    <source>
        <strain evidence="4 5">CBS 14171</strain>
    </source>
</reference>
<evidence type="ECO:0000256" key="1">
    <source>
        <dbReference type="PROSITE-ProRule" id="PRU00176"/>
    </source>
</evidence>